<reference evidence="2" key="1">
    <citation type="journal article" date="2013" name="Science">
        <title>Gene transfer from bacteria and archaea facilitated evolution of an extremophilic eukaryote.</title>
        <authorList>
            <person name="Schonknecht G."/>
            <person name="Chen W.H."/>
            <person name="Ternes C.M."/>
            <person name="Barbier G.G."/>
            <person name="Shrestha R.P."/>
            <person name="Stanke M."/>
            <person name="Brautigam A."/>
            <person name="Baker B.J."/>
            <person name="Banfield J.F."/>
            <person name="Garavito R.M."/>
            <person name="Carr K."/>
            <person name="Wilkerson C."/>
            <person name="Rensing S.A."/>
            <person name="Gagneul D."/>
            <person name="Dickenson N.E."/>
            <person name="Oesterhelt C."/>
            <person name="Lercher M.J."/>
            <person name="Weber A.P."/>
        </authorList>
    </citation>
    <scope>NUCLEOTIDE SEQUENCE [LARGE SCALE GENOMIC DNA]</scope>
    <source>
        <strain evidence="2">074W</strain>
    </source>
</reference>
<dbReference type="EMBL" id="KB454494">
    <property type="protein sequence ID" value="EME31183.1"/>
    <property type="molecule type" value="Genomic_DNA"/>
</dbReference>
<evidence type="ECO:0000313" key="2">
    <source>
        <dbReference type="Proteomes" id="UP000030680"/>
    </source>
</evidence>
<name>M2Y5E1_GALSU</name>
<sequence length="67" mass="8118">MYIYIDERIHEFWPKEDSRIENKSKASSSKTRFWFAIEIGFHYSVASESKEASYNKVFLLLQNYVWC</sequence>
<gene>
    <name evidence="1" type="ORF">Gasu_16760</name>
</gene>
<organism evidence="1 2">
    <name type="scientific">Galdieria sulphuraria</name>
    <name type="common">Red alga</name>
    <dbReference type="NCBI Taxonomy" id="130081"/>
    <lineage>
        <taxon>Eukaryota</taxon>
        <taxon>Rhodophyta</taxon>
        <taxon>Bangiophyceae</taxon>
        <taxon>Galdieriales</taxon>
        <taxon>Galdieriaceae</taxon>
        <taxon>Galdieria</taxon>
    </lineage>
</organism>
<keyword evidence="2" id="KW-1185">Reference proteome</keyword>
<dbReference type="GeneID" id="17089853"/>
<dbReference type="Gramene" id="EME31183">
    <property type="protein sequence ID" value="EME31183"/>
    <property type="gene ID" value="Gasu_16760"/>
</dbReference>
<accession>M2Y5E1</accession>
<proteinExistence type="predicted"/>
<dbReference type="KEGG" id="gsl:Gasu_16760"/>
<protein>
    <submittedName>
        <fullName evidence="1">Uncharacterized protein</fullName>
    </submittedName>
</protein>
<dbReference type="RefSeq" id="XP_005707703.1">
    <property type="nucleotide sequence ID" value="XM_005707646.1"/>
</dbReference>
<dbReference type="Proteomes" id="UP000030680">
    <property type="component" value="Unassembled WGS sequence"/>
</dbReference>
<evidence type="ECO:0000313" key="1">
    <source>
        <dbReference type="EMBL" id="EME31183.1"/>
    </source>
</evidence>
<dbReference type="AlphaFoldDB" id="M2Y5E1"/>